<evidence type="ECO:0000313" key="2">
    <source>
        <dbReference type="Proteomes" id="UP000694562"/>
    </source>
</evidence>
<keyword evidence="2" id="KW-1185">Reference proteome</keyword>
<reference evidence="1" key="2">
    <citation type="submission" date="2025-09" db="UniProtKB">
        <authorList>
            <consortium name="Ensembl"/>
        </authorList>
    </citation>
    <scope>IDENTIFICATION</scope>
</reference>
<evidence type="ECO:0000313" key="1">
    <source>
        <dbReference type="Ensembl" id="ENSFTIP00000008203.1"/>
    </source>
</evidence>
<dbReference type="OrthoDB" id="1702480at2759"/>
<dbReference type="Ensembl" id="ENSFTIT00000008572.1">
    <property type="protein sequence ID" value="ENSFTIP00000008203.1"/>
    <property type="gene ID" value="ENSFTIG00000005556.1"/>
</dbReference>
<accession>A0A8C4U7B3</accession>
<protein>
    <submittedName>
        <fullName evidence="1">Uncharacterized protein</fullName>
    </submittedName>
</protein>
<reference evidence="1" key="1">
    <citation type="submission" date="2025-08" db="UniProtKB">
        <authorList>
            <consortium name="Ensembl"/>
        </authorList>
    </citation>
    <scope>IDENTIFICATION</scope>
</reference>
<name>A0A8C4U7B3_FALTI</name>
<organism evidence="1 2">
    <name type="scientific">Falco tinnunculus</name>
    <name type="common">Common kestrel</name>
    <dbReference type="NCBI Taxonomy" id="100819"/>
    <lineage>
        <taxon>Eukaryota</taxon>
        <taxon>Metazoa</taxon>
        <taxon>Chordata</taxon>
        <taxon>Craniata</taxon>
        <taxon>Vertebrata</taxon>
        <taxon>Euteleostomi</taxon>
        <taxon>Archelosauria</taxon>
        <taxon>Archosauria</taxon>
        <taxon>Dinosauria</taxon>
        <taxon>Saurischia</taxon>
        <taxon>Theropoda</taxon>
        <taxon>Coelurosauria</taxon>
        <taxon>Aves</taxon>
        <taxon>Neognathae</taxon>
        <taxon>Neoaves</taxon>
        <taxon>Telluraves</taxon>
        <taxon>Australaves</taxon>
        <taxon>Falconiformes</taxon>
        <taxon>Falconidae</taxon>
        <taxon>Falco</taxon>
    </lineage>
</organism>
<proteinExistence type="predicted"/>
<dbReference type="AlphaFoldDB" id="A0A8C4U7B3"/>
<dbReference type="Proteomes" id="UP000694562">
    <property type="component" value="Unplaced"/>
</dbReference>
<sequence length="89" mass="10301">MQYRIPSLCLIKQKDGKEGRNNKIMASRVDSKLHEELKHLYLNTRISKVYSLIHTNLSTKWSSLSGQLVSPLKKCHTRLNPLALNRILM</sequence>